<dbReference type="AlphaFoldDB" id="A0AAD7LX97"/>
<keyword evidence="2" id="KW-0539">Nucleus</keyword>
<evidence type="ECO:0000256" key="3">
    <source>
        <dbReference type="SAM" id="MobiDB-lite"/>
    </source>
</evidence>
<dbReference type="GO" id="GO:0005634">
    <property type="term" value="C:nucleus"/>
    <property type="evidence" value="ECO:0007669"/>
    <property type="project" value="UniProtKB-SubCell"/>
</dbReference>
<feature type="compositionally biased region" description="Low complexity" evidence="3">
    <location>
        <begin position="1"/>
        <end position="20"/>
    </location>
</feature>
<sequence>MSSSDELIDDASSSSSSSSSLFTHEPMFEFTGLLAQLPIKRGLSMYYQGKSRTVTSLSDVRFIEDLAKREIPYKKRANKQPHSPKAFISKKAGKCPLRSLMAEGKVVISNHLPSDIQ</sequence>
<dbReference type="InterPro" id="IPR051992">
    <property type="entry name" value="OxStress_Response_Reg"/>
</dbReference>
<gene>
    <name evidence="4" type="ORF">O6P43_015472</name>
</gene>
<evidence type="ECO:0000313" key="5">
    <source>
        <dbReference type="Proteomes" id="UP001163823"/>
    </source>
</evidence>
<dbReference type="PANTHER" id="PTHR33172">
    <property type="entry name" value="OS08G0516900 PROTEIN"/>
    <property type="match status" value="1"/>
</dbReference>
<organism evidence="4 5">
    <name type="scientific">Quillaja saponaria</name>
    <name type="common">Soap bark tree</name>
    <dbReference type="NCBI Taxonomy" id="32244"/>
    <lineage>
        <taxon>Eukaryota</taxon>
        <taxon>Viridiplantae</taxon>
        <taxon>Streptophyta</taxon>
        <taxon>Embryophyta</taxon>
        <taxon>Tracheophyta</taxon>
        <taxon>Spermatophyta</taxon>
        <taxon>Magnoliopsida</taxon>
        <taxon>eudicotyledons</taxon>
        <taxon>Gunneridae</taxon>
        <taxon>Pentapetalae</taxon>
        <taxon>rosids</taxon>
        <taxon>fabids</taxon>
        <taxon>Fabales</taxon>
        <taxon>Quillajaceae</taxon>
        <taxon>Quillaja</taxon>
    </lineage>
</organism>
<evidence type="ECO:0000313" key="4">
    <source>
        <dbReference type="EMBL" id="KAJ7965914.1"/>
    </source>
</evidence>
<evidence type="ECO:0000256" key="2">
    <source>
        <dbReference type="ARBA" id="ARBA00023242"/>
    </source>
</evidence>
<dbReference type="Proteomes" id="UP001163823">
    <property type="component" value="Chromosome 6"/>
</dbReference>
<proteinExistence type="predicted"/>
<dbReference type="PANTHER" id="PTHR33172:SF104">
    <property type="entry name" value="OS02G0227100 PROTEIN"/>
    <property type="match status" value="1"/>
</dbReference>
<comment type="caution">
    <text evidence="4">The sequence shown here is derived from an EMBL/GenBank/DDBJ whole genome shotgun (WGS) entry which is preliminary data.</text>
</comment>
<accession>A0AAD7LX97</accession>
<evidence type="ECO:0000256" key="1">
    <source>
        <dbReference type="ARBA" id="ARBA00004123"/>
    </source>
</evidence>
<keyword evidence="5" id="KW-1185">Reference proteome</keyword>
<reference evidence="4" key="1">
    <citation type="journal article" date="2023" name="Science">
        <title>Elucidation of the pathway for biosynthesis of saponin adjuvants from the soapbark tree.</title>
        <authorList>
            <person name="Reed J."/>
            <person name="Orme A."/>
            <person name="El-Demerdash A."/>
            <person name="Owen C."/>
            <person name="Martin L.B.B."/>
            <person name="Misra R.C."/>
            <person name="Kikuchi S."/>
            <person name="Rejzek M."/>
            <person name="Martin A.C."/>
            <person name="Harkess A."/>
            <person name="Leebens-Mack J."/>
            <person name="Louveau T."/>
            <person name="Stephenson M.J."/>
            <person name="Osbourn A."/>
        </authorList>
    </citation>
    <scope>NUCLEOTIDE SEQUENCE</scope>
    <source>
        <strain evidence="4">S10</strain>
    </source>
</reference>
<protein>
    <submittedName>
        <fullName evidence="4">Oxidative stress 3</fullName>
    </submittedName>
</protein>
<dbReference type="KEGG" id="qsa:O6P43_015472"/>
<feature type="region of interest" description="Disordered" evidence="3">
    <location>
        <begin position="1"/>
        <end position="21"/>
    </location>
</feature>
<dbReference type="GO" id="GO:0006950">
    <property type="term" value="P:response to stress"/>
    <property type="evidence" value="ECO:0007669"/>
    <property type="project" value="UniProtKB-ARBA"/>
</dbReference>
<comment type="subcellular location">
    <subcellularLocation>
        <location evidence="1">Nucleus</location>
    </subcellularLocation>
</comment>
<name>A0AAD7LX97_QUISA</name>
<dbReference type="EMBL" id="JARAOO010000006">
    <property type="protein sequence ID" value="KAJ7965914.1"/>
    <property type="molecule type" value="Genomic_DNA"/>
</dbReference>